<keyword evidence="3" id="KW-0770">Synapse</keyword>
<evidence type="ECO:0000313" key="10">
    <source>
        <dbReference type="EMBL" id="KAK2818685.1"/>
    </source>
</evidence>
<evidence type="ECO:0000259" key="9">
    <source>
        <dbReference type="PROSITE" id="PS50229"/>
    </source>
</evidence>
<feature type="region of interest" description="Disordered" evidence="8">
    <location>
        <begin position="115"/>
        <end position="196"/>
    </location>
</feature>
<sequence length="373" mass="41921">MGEQPIFSTRAHVFQIDPNTKKNWVPTSKHAVTVSYFFDSTRSVYRIISLDGSKAIINSTITPNMTFTKTSQKFGQWADSRANTVYGLGFSSESHLVKFADKFAEFKEAARLAKERSQEKMELTSTPSQGGAVKRNELSVNRSGKRKESAPGDLQSPLTSESINGTDDERVTPDTPQHMEPRAEPSQNALPFSHSSSSINKHWEAELAALKGNNAKLTAALLESTANVKQWKQQLAAYQEEAERLHKRVTELECVSGQTTVIKSQKTELNQTIEELELALKAKEEELERLKAEVESANEFQSQKDSLSEKLQETESRNQVLEAQLSDLEQRLESSQLEREAFRKSLRSLLELLDGKIFELTELRDTLAKLLEG</sequence>
<evidence type="ECO:0000256" key="1">
    <source>
        <dbReference type="ARBA" id="ARBA00004496"/>
    </source>
</evidence>
<dbReference type="GO" id="GO:0005737">
    <property type="term" value="C:cytoplasm"/>
    <property type="evidence" value="ECO:0007669"/>
    <property type="project" value="UniProtKB-SubCell"/>
</dbReference>
<gene>
    <name evidence="10" type="ORF">Q5P01_024246</name>
</gene>
<organism evidence="10 11">
    <name type="scientific">Channa striata</name>
    <name type="common">Snakehead murrel</name>
    <name type="synonym">Ophicephalus striatus</name>
    <dbReference type="NCBI Taxonomy" id="64152"/>
    <lineage>
        <taxon>Eukaryota</taxon>
        <taxon>Metazoa</taxon>
        <taxon>Chordata</taxon>
        <taxon>Craniata</taxon>
        <taxon>Vertebrata</taxon>
        <taxon>Euteleostomi</taxon>
        <taxon>Actinopterygii</taxon>
        <taxon>Neopterygii</taxon>
        <taxon>Teleostei</taxon>
        <taxon>Neoteleostei</taxon>
        <taxon>Acanthomorphata</taxon>
        <taxon>Anabantaria</taxon>
        <taxon>Anabantiformes</taxon>
        <taxon>Channoidei</taxon>
        <taxon>Channidae</taxon>
        <taxon>Channa</taxon>
    </lineage>
</organism>
<dbReference type="Pfam" id="PF00568">
    <property type="entry name" value="WH1"/>
    <property type="match status" value="1"/>
</dbReference>
<evidence type="ECO:0000256" key="8">
    <source>
        <dbReference type="SAM" id="MobiDB-lite"/>
    </source>
</evidence>
<dbReference type="EMBL" id="JAUPFM010000020">
    <property type="protein sequence ID" value="KAK2818685.1"/>
    <property type="molecule type" value="Genomic_DNA"/>
</dbReference>
<dbReference type="GO" id="GO:0035256">
    <property type="term" value="F:G protein-coupled glutamate receptor binding"/>
    <property type="evidence" value="ECO:0007669"/>
    <property type="project" value="InterPro"/>
</dbReference>
<dbReference type="GO" id="GO:0014069">
    <property type="term" value="C:postsynaptic density"/>
    <property type="evidence" value="ECO:0007669"/>
    <property type="project" value="UniProtKB-SubCell"/>
</dbReference>
<keyword evidence="4 7" id="KW-0175">Coiled coil</keyword>
<dbReference type="SUPFAM" id="SSF50729">
    <property type="entry name" value="PH domain-like"/>
    <property type="match status" value="1"/>
</dbReference>
<dbReference type="PANTHER" id="PTHR10918">
    <property type="entry name" value="HOMER"/>
    <property type="match status" value="1"/>
</dbReference>
<accession>A0AA88J7I4</accession>
<evidence type="ECO:0000256" key="5">
    <source>
        <dbReference type="ARBA" id="ARBA00023606"/>
    </source>
</evidence>
<dbReference type="Proteomes" id="UP001187415">
    <property type="component" value="Unassembled WGS sequence"/>
</dbReference>
<feature type="coiled-coil region" evidence="7">
    <location>
        <begin position="200"/>
        <end position="345"/>
    </location>
</feature>
<evidence type="ECO:0000313" key="11">
    <source>
        <dbReference type="Proteomes" id="UP001187415"/>
    </source>
</evidence>
<dbReference type="PROSITE" id="PS50229">
    <property type="entry name" value="WH1"/>
    <property type="match status" value="1"/>
</dbReference>
<reference evidence="10" key="1">
    <citation type="submission" date="2023-07" db="EMBL/GenBank/DDBJ databases">
        <title>Chromosome-level Genome Assembly of Striped Snakehead (Channa striata).</title>
        <authorList>
            <person name="Liu H."/>
        </authorList>
    </citation>
    <scope>NUCLEOTIDE SEQUENCE</scope>
    <source>
        <strain evidence="10">Gz</strain>
        <tissue evidence="10">Muscle</tissue>
    </source>
</reference>
<protein>
    <recommendedName>
        <fullName evidence="9">WH1 domain-containing protein</fullName>
    </recommendedName>
</protein>
<dbReference type="InterPro" id="IPR044100">
    <property type="entry name" value="Homer_EVH1"/>
</dbReference>
<comment type="caution">
    <text evidence="10">The sequence shown here is derived from an EMBL/GenBank/DDBJ whole genome shotgun (WGS) entry which is preliminary data.</text>
</comment>
<feature type="compositionally biased region" description="Basic and acidic residues" evidence="8">
    <location>
        <begin position="167"/>
        <end position="183"/>
    </location>
</feature>
<dbReference type="SMART" id="SM00461">
    <property type="entry name" value="WH1"/>
    <property type="match status" value="1"/>
</dbReference>
<evidence type="ECO:0000256" key="7">
    <source>
        <dbReference type="SAM" id="Coils"/>
    </source>
</evidence>
<dbReference type="AlphaFoldDB" id="A0AA88J7I4"/>
<keyword evidence="11" id="KW-1185">Reference proteome</keyword>
<dbReference type="Gene3D" id="2.30.29.30">
    <property type="entry name" value="Pleckstrin-homology domain (PH domain)/Phosphotyrosine-binding domain (PTB)"/>
    <property type="match status" value="1"/>
</dbReference>
<dbReference type="FunFam" id="2.30.29.30:FF:000014">
    <property type="entry name" value="Homer homolog 1 (Drosophila)"/>
    <property type="match status" value="1"/>
</dbReference>
<proteinExistence type="inferred from homology"/>
<dbReference type="GO" id="GO:0007216">
    <property type="term" value="P:G protein-coupled glutamate receptor signaling pathway"/>
    <property type="evidence" value="ECO:0007669"/>
    <property type="project" value="InterPro"/>
</dbReference>
<name>A0AA88J7I4_CHASR</name>
<dbReference type="InterPro" id="IPR045027">
    <property type="entry name" value="Homer"/>
</dbReference>
<evidence type="ECO:0000256" key="3">
    <source>
        <dbReference type="ARBA" id="ARBA00023018"/>
    </source>
</evidence>
<comment type="subcellular location">
    <subcellularLocation>
        <location evidence="1">Cytoplasm</location>
    </subcellularLocation>
    <subcellularLocation>
        <location evidence="6">Postsynaptic density</location>
    </subcellularLocation>
</comment>
<evidence type="ECO:0000256" key="2">
    <source>
        <dbReference type="ARBA" id="ARBA00022490"/>
    </source>
</evidence>
<dbReference type="InterPro" id="IPR011993">
    <property type="entry name" value="PH-like_dom_sf"/>
</dbReference>
<evidence type="ECO:0000256" key="4">
    <source>
        <dbReference type="ARBA" id="ARBA00023054"/>
    </source>
</evidence>
<dbReference type="CDD" id="cd01206">
    <property type="entry name" value="EVH1_Homer_Vesl"/>
    <property type="match status" value="1"/>
</dbReference>
<feature type="compositionally biased region" description="Polar residues" evidence="8">
    <location>
        <begin position="185"/>
        <end position="196"/>
    </location>
</feature>
<keyword evidence="2" id="KW-0963">Cytoplasm</keyword>
<dbReference type="InterPro" id="IPR000697">
    <property type="entry name" value="WH1/EVH1_dom"/>
</dbReference>
<feature type="compositionally biased region" description="Polar residues" evidence="8">
    <location>
        <begin position="156"/>
        <end position="165"/>
    </location>
</feature>
<comment type="similarity">
    <text evidence="5">Belongs to the Homer family.</text>
</comment>
<feature type="domain" description="WH1" evidence="9">
    <location>
        <begin position="1"/>
        <end position="110"/>
    </location>
</feature>
<dbReference type="Gene3D" id="1.20.5.1700">
    <property type="match status" value="1"/>
</dbReference>
<evidence type="ECO:0000256" key="6">
    <source>
        <dbReference type="ARBA" id="ARBA00034105"/>
    </source>
</evidence>